<comment type="subunit">
    <text evidence="5">Homooctamer; dimer of tetramers.</text>
</comment>
<keyword evidence="11" id="KW-0460">Magnesium</keyword>
<evidence type="ECO:0000256" key="6">
    <source>
        <dbReference type="ARBA" id="ARBA00013093"/>
    </source>
</evidence>
<keyword evidence="12" id="KW-0456">Lyase</keyword>
<evidence type="ECO:0000256" key="11">
    <source>
        <dbReference type="ARBA" id="ARBA00022842"/>
    </source>
</evidence>
<evidence type="ECO:0000256" key="12">
    <source>
        <dbReference type="ARBA" id="ARBA00023239"/>
    </source>
</evidence>
<dbReference type="Pfam" id="PF01950">
    <property type="entry name" value="FBPase_3"/>
    <property type="match status" value="1"/>
</dbReference>
<evidence type="ECO:0000256" key="10">
    <source>
        <dbReference type="ARBA" id="ARBA00022801"/>
    </source>
</evidence>
<dbReference type="InterPro" id="IPR002803">
    <property type="entry name" value="FBPase_V"/>
</dbReference>
<dbReference type="PANTHER" id="PTHR38341">
    <property type="entry name" value="FRUCTOSE-1,6-BISPHOSPHATE ALDOLASE/PHOSPHATASE"/>
    <property type="match status" value="1"/>
</dbReference>
<gene>
    <name evidence="15" type="ORF">S03H2_42033</name>
</gene>
<dbReference type="PANTHER" id="PTHR38341:SF1">
    <property type="entry name" value="FRUCTOSE-1,6-BISPHOSPHATE ALDOLASE_PHOSPHATASE"/>
    <property type="match status" value="1"/>
</dbReference>
<comment type="pathway">
    <text evidence="3">Carbohydrate biosynthesis; gluconeogenesis.</text>
</comment>
<evidence type="ECO:0000256" key="8">
    <source>
        <dbReference type="ARBA" id="ARBA00022432"/>
    </source>
</evidence>
<keyword evidence="9" id="KW-0479">Metal-binding</keyword>
<feature type="non-terminal residue" evidence="15">
    <location>
        <position position="41"/>
    </location>
</feature>
<reference evidence="15" key="1">
    <citation type="journal article" date="2014" name="Front. Microbiol.">
        <title>High frequency of phylogenetically diverse reductive dehalogenase-homologous genes in deep subseafloor sedimentary metagenomes.</title>
        <authorList>
            <person name="Kawai M."/>
            <person name="Futagami T."/>
            <person name="Toyoda A."/>
            <person name="Takaki Y."/>
            <person name="Nishi S."/>
            <person name="Hori S."/>
            <person name="Arai W."/>
            <person name="Tsubouchi T."/>
            <person name="Morono Y."/>
            <person name="Uchiyama I."/>
            <person name="Ito T."/>
            <person name="Fujiyama A."/>
            <person name="Inagaki F."/>
            <person name="Takami H."/>
        </authorList>
    </citation>
    <scope>NUCLEOTIDE SEQUENCE</scope>
    <source>
        <strain evidence="15">Expedition CK06-06</strain>
    </source>
</reference>
<evidence type="ECO:0000256" key="7">
    <source>
        <dbReference type="ARBA" id="ARBA00018635"/>
    </source>
</evidence>
<evidence type="ECO:0000256" key="1">
    <source>
        <dbReference type="ARBA" id="ARBA00001273"/>
    </source>
</evidence>
<dbReference type="InterPro" id="IPR036076">
    <property type="entry name" value="FBPase_V_sf"/>
</dbReference>
<protein>
    <recommendedName>
        <fullName evidence="7">Fructose-1,6-bisphosphate aldolase/phosphatase</fullName>
        <ecNumber evidence="6">3.1.3.11</ecNumber>
    </recommendedName>
</protein>
<dbReference type="UniPathway" id="UPA00138"/>
<sequence>MARDLKLHGAGQDLLSDAFTGTVKGLGPGVAEMEFEERVAE</sequence>
<evidence type="ECO:0000256" key="9">
    <source>
        <dbReference type="ARBA" id="ARBA00022723"/>
    </source>
</evidence>
<evidence type="ECO:0000256" key="14">
    <source>
        <dbReference type="ARBA" id="ARBA00023277"/>
    </source>
</evidence>
<evidence type="ECO:0000256" key="4">
    <source>
        <dbReference type="ARBA" id="ARBA00010693"/>
    </source>
</evidence>
<keyword evidence="13" id="KW-0704">Schiff base</keyword>
<dbReference type="GO" id="GO:0042132">
    <property type="term" value="F:fructose 1,6-bisphosphate 1-phosphatase activity"/>
    <property type="evidence" value="ECO:0007669"/>
    <property type="project" value="UniProtKB-EC"/>
</dbReference>
<comment type="catalytic activity">
    <reaction evidence="1">
        <text>beta-D-fructose 1,6-bisphosphate + H2O = beta-D-fructose 6-phosphate + phosphate</text>
        <dbReference type="Rhea" id="RHEA:11064"/>
        <dbReference type="ChEBI" id="CHEBI:15377"/>
        <dbReference type="ChEBI" id="CHEBI:32966"/>
        <dbReference type="ChEBI" id="CHEBI:43474"/>
        <dbReference type="ChEBI" id="CHEBI:57634"/>
        <dbReference type="EC" id="3.1.3.11"/>
    </reaction>
</comment>
<comment type="cofactor">
    <cofactor evidence="2">
        <name>Mg(2+)</name>
        <dbReference type="ChEBI" id="CHEBI:18420"/>
    </cofactor>
</comment>
<name>X1IZ02_9ZZZZ</name>
<keyword evidence="14" id="KW-0119">Carbohydrate metabolism</keyword>
<dbReference type="GO" id="GO:0016829">
    <property type="term" value="F:lyase activity"/>
    <property type="evidence" value="ECO:0007669"/>
    <property type="project" value="UniProtKB-KW"/>
</dbReference>
<evidence type="ECO:0000256" key="3">
    <source>
        <dbReference type="ARBA" id="ARBA00004742"/>
    </source>
</evidence>
<organism evidence="15">
    <name type="scientific">marine sediment metagenome</name>
    <dbReference type="NCBI Taxonomy" id="412755"/>
    <lineage>
        <taxon>unclassified sequences</taxon>
        <taxon>metagenomes</taxon>
        <taxon>ecological metagenomes</taxon>
    </lineage>
</organism>
<evidence type="ECO:0000256" key="5">
    <source>
        <dbReference type="ARBA" id="ARBA00011820"/>
    </source>
</evidence>
<comment type="caution">
    <text evidence="15">The sequence shown here is derived from an EMBL/GenBank/DDBJ whole genome shotgun (WGS) entry which is preliminary data.</text>
</comment>
<keyword evidence="10" id="KW-0378">Hydrolase</keyword>
<accession>X1IZ02</accession>
<dbReference type="EC" id="3.1.3.11" evidence="6"/>
<dbReference type="AlphaFoldDB" id="X1IZ02"/>
<dbReference type="GO" id="GO:0046872">
    <property type="term" value="F:metal ion binding"/>
    <property type="evidence" value="ECO:0007669"/>
    <property type="project" value="UniProtKB-KW"/>
</dbReference>
<evidence type="ECO:0000256" key="2">
    <source>
        <dbReference type="ARBA" id="ARBA00001946"/>
    </source>
</evidence>
<comment type="similarity">
    <text evidence="4">Belongs to the FBP aldolase/phosphatase family.</text>
</comment>
<dbReference type="GO" id="GO:0006094">
    <property type="term" value="P:gluconeogenesis"/>
    <property type="evidence" value="ECO:0007669"/>
    <property type="project" value="UniProtKB-UniPathway"/>
</dbReference>
<dbReference type="SUPFAM" id="SSF111249">
    <property type="entry name" value="Sulfolobus fructose-1,6-bisphosphatase-like"/>
    <property type="match status" value="1"/>
</dbReference>
<keyword evidence="8" id="KW-0312">Gluconeogenesis</keyword>
<evidence type="ECO:0000313" key="15">
    <source>
        <dbReference type="EMBL" id="GAH74455.1"/>
    </source>
</evidence>
<proteinExistence type="inferred from homology"/>
<dbReference type="EMBL" id="BARU01026139">
    <property type="protein sequence ID" value="GAH74455.1"/>
    <property type="molecule type" value="Genomic_DNA"/>
</dbReference>
<evidence type="ECO:0000256" key="13">
    <source>
        <dbReference type="ARBA" id="ARBA00023270"/>
    </source>
</evidence>